<evidence type="ECO:0000313" key="2">
    <source>
        <dbReference type="Proteomes" id="UP000499080"/>
    </source>
</evidence>
<dbReference type="Proteomes" id="UP000499080">
    <property type="component" value="Unassembled WGS sequence"/>
</dbReference>
<evidence type="ECO:0000313" key="1">
    <source>
        <dbReference type="EMBL" id="GBM57096.1"/>
    </source>
</evidence>
<gene>
    <name evidence="1" type="ORF">AVEN_125954_1</name>
</gene>
<organism evidence="1 2">
    <name type="scientific">Araneus ventricosus</name>
    <name type="common">Orbweaver spider</name>
    <name type="synonym">Epeira ventricosa</name>
    <dbReference type="NCBI Taxonomy" id="182803"/>
    <lineage>
        <taxon>Eukaryota</taxon>
        <taxon>Metazoa</taxon>
        <taxon>Ecdysozoa</taxon>
        <taxon>Arthropoda</taxon>
        <taxon>Chelicerata</taxon>
        <taxon>Arachnida</taxon>
        <taxon>Araneae</taxon>
        <taxon>Araneomorphae</taxon>
        <taxon>Entelegynae</taxon>
        <taxon>Araneoidea</taxon>
        <taxon>Araneidae</taxon>
        <taxon>Araneus</taxon>
    </lineage>
</organism>
<proteinExistence type="predicted"/>
<dbReference type="AlphaFoldDB" id="A0A4Y2GWK0"/>
<comment type="caution">
    <text evidence="1">The sequence shown here is derived from an EMBL/GenBank/DDBJ whole genome shotgun (WGS) entry which is preliminary data.</text>
</comment>
<reference evidence="1 2" key="1">
    <citation type="journal article" date="2019" name="Sci. Rep.">
        <title>Orb-weaving spider Araneus ventricosus genome elucidates the spidroin gene catalogue.</title>
        <authorList>
            <person name="Kono N."/>
            <person name="Nakamura H."/>
            <person name="Ohtoshi R."/>
            <person name="Moran D.A.P."/>
            <person name="Shinohara A."/>
            <person name="Yoshida Y."/>
            <person name="Fujiwara M."/>
            <person name="Mori M."/>
            <person name="Tomita M."/>
            <person name="Arakawa K."/>
        </authorList>
    </citation>
    <scope>NUCLEOTIDE SEQUENCE [LARGE SCALE GENOMIC DNA]</scope>
</reference>
<dbReference type="PROSITE" id="PS51257">
    <property type="entry name" value="PROKAR_LIPOPROTEIN"/>
    <property type="match status" value="1"/>
</dbReference>
<dbReference type="EMBL" id="BGPR01001577">
    <property type="protein sequence ID" value="GBM57096.1"/>
    <property type="molecule type" value="Genomic_DNA"/>
</dbReference>
<accession>A0A4Y2GWK0</accession>
<protein>
    <submittedName>
        <fullName evidence="1">Uncharacterized protein</fullName>
    </submittedName>
</protein>
<sequence>MTKATPKPAPPNQTSTAAGGCFIPTDCTNMADILGSNRSIAKAEIWYHYTIADYPVPNRQEGIDYRLYQIQKYQAKVSGTSTYRYQLVPDTAKPGINRTLVASQFWLVLF</sequence>
<name>A0A4Y2GWK0_ARAVE</name>
<keyword evidence="2" id="KW-1185">Reference proteome</keyword>